<evidence type="ECO:0000313" key="2">
    <source>
        <dbReference type="EMBL" id="CAA9575228.1"/>
    </source>
</evidence>
<dbReference type="Gene3D" id="1.10.1040.10">
    <property type="entry name" value="N-(1-d-carboxylethyl)-l-norvaline Dehydrogenase, domain 2"/>
    <property type="match status" value="1"/>
</dbReference>
<sequence length="89" mass="9194">MVSKESRMLTALRAPGGLDTHWLTEDVPYGLATWGLIGDALGVETPTIDALVTLASAVLRTDFRAVARGLDELGLAGQDAAGMVAAARG</sequence>
<feature type="domain" description="Opine dehydrogenase" evidence="1">
    <location>
        <begin position="6"/>
        <end position="58"/>
    </location>
</feature>
<dbReference type="Pfam" id="PF02317">
    <property type="entry name" value="Octopine_DH"/>
    <property type="match status" value="1"/>
</dbReference>
<dbReference type="InterPro" id="IPR003421">
    <property type="entry name" value="Opine_DH"/>
</dbReference>
<organism evidence="2">
    <name type="scientific">uncultured Thermomicrobiales bacterium</name>
    <dbReference type="NCBI Taxonomy" id="1645740"/>
    <lineage>
        <taxon>Bacteria</taxon>
        <taxon>Pseudomonadati</taxon>
        <taxon>Thermomicrobiota</taxon>
        <taxon>Thermomicrobia</taxon>
        <taxon>Thermomicrobiales</taxon>
        <taxon>environmental samples</taxon>
    </lineage>
</organism>
<dbReference type="AlphaFoldDB" id="A0A6J4VCQ4"/>
<proteinExistence type="predicted"/>
<accession>A0A6J4VCQ4</accession>
<name>A0A6J4VCQ4_9BACT</name>
<dbReference type="InterPro" id="IPR008927">
    <property type="entry name" value="6-PGluconate_DH-like_C_sf"/>
</dbReference>
<dbReference type="InterPro" id="IPR013328">
    <property type="entry name" value="6PGD_dom2"/>
</dbReference>
<evidence type="ECO:0000259" key="1">
    <source>
        <dbReference type="Pfam" id="PF02317"/>
    </source>
</evidence>
<gene>
    <name evidence="2" type="ORF">AVDCRST_MAG59-4038</name>
</gene>
<dbReference type="GO" id="GO:0016491">
    <property type="term" value="F:oxidoreductase activity"/>
    <property type="evidence" value="ECO:0007669"/>
    <property type="project" value="InterPro"/>
</dbReference>
<dbReference type="EMBL" id="CADCWF010000296">
    <property type="protein sequence ID" value="CAA9575228.1"/>
    <property type="molecule type" value="Genomic_DNA"/>
</dbReference>
<reference evidence="2" key="1">
    <citation type="submission" date="2020-02" db="EMBL/GenBank/DDBJ databases">
        <authorList>
            <person name="Meier V. D."/>
        </authorList>
    </citation>
    <scope>NUCLEOTIDE SEQUENCE</scope>
    <source>
        <strain evidence="2">AVDCRST_MAG59</strain>
    </source>
</reference>
<dbReference type="SUPFAM" id="SSF48179">
    <property type="entry name" value="6-phosphogluconate dehydrogenase C-terminal domain-like"/>
    <property type="match status" value="1"/>
</dbReference>
<protein>
    <recommendedName>
        <fullName evidence="1">Opine dehydrogenase domain-containing protein</fullName>
    </recommendedName>
</protein>